<keyword evidence="3" id="KW-1185">Reference proteome</keyword>
<dbReference type="AlphaFoldDB" id="A0A4Z0AC61"/>
<feature type="compositionally biased region" description="Polar residues" evidence="1">
    <location>
        <begin position="384"/>
        <end position="395"/>
    </location>
</feature>
<organism evidence="2 3">
    <name type="scientific">Hericium alpestre</name>
    <dbReference type="NCBI Taxonomy" id="135208"/>
    <lineage>
        <taxon>Eukaryota</taxon>
        <taxon>Fungi</taxon>
        <taxon>Dikarya</taxon>
        <taxon>Basidiomycota</taxon>
        <taxon>Agaricomycotina</taxon>
        <taxon>Agaricomycetes</taxon>
        <taxon>Russulales</taxon>
        <taxon>Hericiaceae</taxon>
        <taxon>Hericium</taxon>
    </lineage>
</organism>
<comment type="caution">
    <text evidence="2">The sequence shown here is derived from an EMBL/GenBank/DDBJ whole genome shotgun (WGS) entry which is preliminary data.</text>
</comment>
<protein>
    <submittedName>
        <fullName evidence="2">Uncharacterized protein</fullName>
    </submittedName>
</protein>
<feature type="region of interest" description="Disordered" evidence="1">
    <location>
        <begin position="294"/>
        <end position="333"/>
    </location>
</feature>
<accession>A0A4Z0AC61</accession>
<dbReference type="Proteomes" id="UP000298061">
    <property type="component" value="Unassembled WGS sequence"/>
</dbReference>
<feature type="region of interest" description="Disordered" evidence="1">
    <location>
        <begin position="227"/>
        <end position="247"/>
    </location>
</feature>
<feature type="compositionally biased region" description="Low complexity" evidence="1">
    <location>
        <begin position="372"/>
        <end position="383"/>
    </location>
</feature>
<name>A0A4Z0AC61_9AGAM</name>
<gene>
    <name evidence="2" type="ORF">EWM64_g83</name>
</gene>
<dbReference type="EMBL" id="SFCI01000004">
    <property type="protein sequence ID" value="TFY83904.1"/>
    <property type="molecule type" value="Genomic_DNA"/>
</dbReference>
<evidence type="ECO:0000313" key="3">
    <source>
        <dbReference type="Proteomes" id="UP000298061"/>
    </source>
</evidence>
<feature type="region of interest" description="Disordered" evidence="1">
    <location>
        <begin position="371"/>
        <end position="395"/>
    </location>
</feature>
<proteinExistence type="predicted"/>
<evidence type="ECO:0000313" key="2">
    <source>
        <dbReference type="EMBL" id="TFY83904.1"/>
    </source>
</evidence>
<evidence type="ECO:0000256" key="1">
    <source>
        <dbReference type="SAM" id="MobiDB-lite"/>
    </source>
</evidence>
<sequence>MPASAPEPFEATLNTSIYAPLVLPPPTKVPLGPPMAVFCCIRPAPLPIAQVAPRETATGYNPVPIAYAGIPYEVPQFRAIAESAVPCTILALVSAIVLGVVSGTVGLWRREIRTALQEIFGSPPSSKDTKFNKLIGIDRMWDDEVPEHFTLAQESEAQEIIRRVYSFNDAPAISFPVLTPRRSLYLISIFTDSDEDSDDEDFEYELVVRKPVHRAPQYVRLPPSLVPTLQKPKADEHIPTIPDDEPILDDELIPGIPDEDLTPTPTRMAAASSAAVAVSVKEPAERPYVMDKHVQKPAINAGSTTDAADDDDEGEEFHYPGATPSTANGHHPETTRIDTISEELTDTGDHAINKDGPMAPAAGRILADIVNSPSSIPEPSFSSTDEAVTPLNSDGETLNPAVLLKATGVPSEVAAQERNQSGMVQK</sequence>
<reference evidence="2 3" key="1">
    <citation type="submission" date="2019-02" db="EMBL/GenBank/DDBJ databases">
        <title>Genome sequencing of the rare red list fungi Hericium alpestre (H. flagellum).</title>
        <authorList>
            <person name="Buettner E."/>
            <person name="Kellner H."/>
        </authorList>
    </citation>
    <scope>NUCLEOTIDE SEQUENCE [LARGE SCALE GENOMIC DNA]</scope>
    <source>
        <strain evidence="2 3">DSM 108284</strain>
    </source>
</reference>